<dbReference type="EMBL" id="GGEC01004600">
    <property type="protein sequence ID" value="MBW85083.1"/>
    <property type="molecule type" value="Transcribed_RNA"/>
</dbReference>
<protein>
    <submittedName>
        <fullName evidence="1">Uncharacterized protein</fullName>
    </submittedName>
</protein>
<evidence type="ECO:0000313" key="1">
    <source>
        <dbReference type="EMBL" id="MBW85083.1"/>
    </source>
</evidence>
<dbReference type="AlphaFoldDB" id="A0A2P2IV61"/>
<proteinExistence type="predicted"/>
<name>A0A2P2IV61_RHIMU</name>
<sequence>MSLQLVSQNTSCPLTNSIQHLI</sequence>
<reference evidence="1" key="1">
    <citation type="submission" date="2018-02" db="EMBL/GenBank/DDBJ databases">
        <title>Rhizophora mucronata_Transcriptome.</title>
        <authorList>
            <person name="Meera S.P."/>
            <person name="Sreeshan A."/>
            <person name="Augustine A."/>
        </authorList>
    </citation>
    <scope>NUCLEOTIDE SEQUENCE</scope>
    <source>
        <tissue evidence="1">Leaf</tissue>
    </source>
</reference>
<organism evidence="1">
    <name type="scientific">Rhizophora mucronata</name>
    <name type="common">Asiatic mangrove</name>
    <dbReference type="NCBI Taxonomy" id="61149"/>
    <lineage>
        <taxon>Eukaryota</taxon>
        <taxon>Viridiplantae</taxon>
        <taxon>Streptophyta</taxon>
        <taxon>Embryophyta</taxon>
        <taxon>Tracheophyta</taxon>
        <taxon>Spermatophyta</taxon>
        <taxon>Magnoliopsida</taxon>
        <taxon>eudicotyledons</taxon>
        <taxon>Gunneridae</taxon>
        <taxon>Pentapetalae</taxon>
        <taxon>rosids</taxon>
        <taxon>fabids</taxon>
        <taxon>Malpighiales</taxon>
        <taxon>Rhizophoraceae</taxon>
        <taxon>Rhizophora</taxon>
    </lineage>
</organism>
<accession>A0A2P2IV61</accession>